<keyword evidence="2" id="KW-0378">Hydrolase</keyword>
<sequence length="1033" mass="115656">MGARICPVLEMFVRFGMVIHRAVRDTGNLSRLELEVRRGAVERGRIDGRPSGSNVGSMASDGERGRMVKCREERAKLRNLRDMDLDEAVRQRAVDKVERQLAELREDDMGSGVPDDFLEEAKAFDARRSFLSSARLGVELMTLGSVARGITSNSVQNRYLDILESLKLKAFLMNAEKESQVMDSEDMKAQEHLQDEAILLLLAEEAAAKAAASRPVAEYGLRLIKWGRPVGEQARIRQDDAKERKRRVALLRRWVEAGPLSTLVQIYRTVLSNPKIPENWQGQAPEELIAHAHVEEPREPRPPRRDGAVQSLDLADAIELKPLERKRFISAVEEGLKEEEVCAQWRSGLLFKCPAADPKASSANAELVEMEESPLAEDDEWDAQLRYKYLRTRMEAIRKESGAFGGRRVDFGELPKGMDASQADAEETSDTIESHTLRSDLQRALRESLETASARHGTPLGTQALSSGQKALRDMNIYFECQTPGVDEAWCAVLVDEAWTLRMAYVHIHGKTGSDTCGLNALNNLCQRPLFSVEDLQHAEAQHAQVTQGGHFCQRPSLTEVPSGFFDVEALKIAAAAKDLEIVDVEPVSDFRTSRCFSFAEAAAQSMQSSGSGAFLLGFLVYDRQPGQMHYYALKRHEQMVGMWVKLDSQLPPVGSEPRNCLLKEQELWEVYSSCQPLFQSWLLRWYPVVYRKAAVRQVCHVLQERFRHRLSPERATSVLKENGWLVSAAVHHLLETLPVLTLRHLLVKFARPSEAEMQSLLEASGWDLTRAQPAIDRVLKQRIALAKQVDAGETTVEALSLCDWEPRGAAALLALQLHLGEGSSLVELKEALEWAEGEAEKAEAVVKLKAQLGSMESAAKLLHQTHTWSVATATKVLEVRRRFPRANVPVALEVLRRNDDDPHAACEMLEEFRQRIRRTVSEEWDHYLLQGEEAMVADAALDRCGWDPSKAFLAARHLAVAAKSTRKLAMTAVQHPSFSQPRFPIDAVIAALVATDLKPKVAVRVLFGEPQWKDVRQSEPEPEEDDSTCCVA</sequence>
<organism evidence="2 3">
    <name type="scientific">Durusdinium trenchii</name>
    <dbReference type="NCBI Taxonomy" id="1381693"/>
    <lineage>
        <taxon>Eukaryota</taxon>
        <taxon>Sar</taxon>
        <taxon>Alveolata</taxon>
        <taxon>Dinophyceae</taxon>
        <taxon>Suessiales</taxon>
        <taxon>Symbiodiniaceae</taxon>
        <taxon>Durusdinium</taxon>
    </lineage>
</organism>
<name>A0ABP0L3R5_9DINO</name>
<protein>
    <submittedName>
        <fullName evidence="2">Ubiquitinyl hydrolase 1</fullName>
    </submittedName>
</protein>
<dbReference type="Proteomes" id="UP001642464">
    <property type="component" value="Unassembled WGS sequence"/>
</dbReference>
<keyword evidence="3" id="KW-1185">Reference proteome</keyword>
<evidence type="ECO:0000256" key="1">
    <source>
        <dbReference type="SAM" id="MobiDB-lite"/>
    </source>
</evidence>
<dbReference type="GO" id="GO:0016787">
    <property type="term" value="F:hydrolase activity"/>
    <property type="evidence" value="ECO:0007669"/>
    <property type="project" value="UniProtKB-KW"/>
</dbReference>
<gene>
    <name evidence="2" type="ORF">SCF082_LOCUS20626</name>
</gene>
<evidence type="ECO:0000313" key="3">
    <source>
        <dbReference type="Proteomes" id="UP001642464"/>
    </source>
</evidence>
<feature type="region of interest" description="Disordered" evidence="1">
    <location>
        <begin position="45"/>
        <end position="66"/>
    </location>
</feature>
<evidence type="ECO:0000313" key="2">
    <source>
        <dbReference type="EMBL" id="CAK9033735.1"/>
    </source>
</evidence>
<proteinExistence type="predicted"/>
<accession>A0ABP0L3R5</accession>
<dbReference type="EMBL" id="CAXAMM010014446">
    <property type="protein sequence ID" value="CAK9033735.1"/>
    <property type="molecule type" value="Genomic_DNA"/>
</dbReference>
<comment type="caution">
    <text evidence="2">The sequence shown here is derived from an EMBL/GenBank/DDBJ whole genome shotgun (WGS) entry which is preliminary data.</text>
</comment>
<reference evidence="2 3" key="1">
    <citation type="submission" date="2024-02" db="EMBL/GenBank/DDBJ databases">
        <authorList>
            <person name="Chen Y."/>
            <person name="Shah S."/>
            <person name="Dougan E. K."/>
            <person name="Thang M."/>
            <person name="Chan C."/>
        </authorList>
    </citation>
    <scope>NUCLEOTIDE SEQUENCE [LARGE SCALE GENOMIC DNA]</scope>
</reference>